<dbReference type="GO" id="GO:0003700">
    <property type="term" value="F:DNA-binding transcription factor activity"/>
    <property type="evidence" value="ECO:0007669"/>
    <property type="project" value="InterPro"/>
</dbReference>
<evidence type="ECO:0000313" key="7">
    <source>
        <dbReference type="Proteomes" id="UP000306912"/>
    </source>
</evidence>
<keyword evidence="4" id="KW-0804">Transcription</keyword>
<gene>
    <name evidence="6" type="ORF">FEZ08_09800</name>
</gene>
<dbReference type="InterPro" id="IPR047057">
    <property type="entry name" value="MerR_fam"/>
</dbReference>
<accession>A0A5R8Q8Z5</accession>
<name>A0A5R8Q8Z5_9FIRM</name>
<dbReference type="Gene3D" id="1.10.1660.10">
    <property type="match status" value="2"/>
</dbReference>
<keyword evidence="2" id="KW-0805">Transcription regulation</keyword>
<comment type="caution">
    <text evidence="6">The sequence shown here is derived from an EMBL/GenBank/DDBJ whole genome shotgun (WGS) entry which is preliminary data.</text>
</comment>
<dbReference type="PANTHER" id="PTHR30204">
    <property type="entry name" value="REDOX-CYCLING DRUG-SENSING TRANSCRIPTIONAL ACTIVATOR SOXR"/>
    <property type="match status" value="1"/>
</dbReference>
<dbReference type="AlphaFoldDB" id="A0A5R8Q8Z5"/>
<feature type="domain" description="HTH merR-type" evidence="5">
    <location>
        <begin position="1"/>
        <end position="69"/>
    </location>
</feature>
<dbReference type="PANTHER" id="PTHR30204:SF69">
    <property type="entry name" value="MERR-FAMILY TRANSCRIPTIONAL REGULATOR"/>
    <property type="match status" value="1"/>
</dbReference>
<dbReference type="InParanoid" id="A0A5R8Q8Z5"/>
<evidence type="ECO:0000259" key="5">
    <source>
        <dbReference type="PROSITE" id="PS50937"/>
    </source>
</evidence>
<dbReference type="Pfam" id="PF00376">
    <property type="entry name" value="MerR"/>
    <property type="match status" value="1"/>
</dbReference>
<evidence type="ECO:0000256" key="1">
    <source>
        <dbReference type="ARBA" id="ARBA00022491"/>
    </source>
</evidence>
<dbReference type="Pfam" id="PF13411">
    <property type="entry name" value="MerR_1"/>
    <property type="match status" value="1"/>
</dbReference>
<sequence length="245" mass="28382">MKRPIDIARALNISTSSLRHYEDWQMIPAVERTANGYRIYNEEHIAYFTCIRLMAPGFGIKLTGEIMRLLMTSNHSQALWRINEEQAKLHNEKIIAEKALEHIARATIFTQTQNRYTIGEVSKKTGIPASTIRFWEKIRLLELEREPSSRYRLFTNEHISRIFVIHALNTSIYSPTYSLAGIQDLLHELDFNDSERIQKITDDFISHLETINYYQTSGIAGLHDLITFLGLGKPRLISTNSMKEQ</sequence>
<organism evidence="6 7">
    <name type="scientific">Culicoidibacter larvae</name>
    <dbReference type="NCBI Taxonomy" id="2579976"/>
    <lineage>
        <taxon>Bacteria</taxon>
        <taxon>Bacillati</taxon>
        <taxon>Bacillota</taxon>
        <taxon>Culicoidibacteria</taxon>
        <taxon>Culicoidibacterales</taxon>
        <taxon>Culicoidibacteraceae</taxon>
        <taxon>Culicoidibacter</taxon>
    </lineage>
</organism>
<dbReference type="InterPro" id="IPR009061">
    <property type="entry name" value="DNA-bd_dom_put_sf"/>
</dbReference>
<keyword evidence="3" id="KW-0238">DNA-binding</keyword>
<evidence type="ECO:0000313" key="6">
    <source>
        <dbReference type="EMBL" id="TLG72115.1"/>
    </source>
</evidence>
<proteinExistence type="predicted"/>
<dbReference type="OrthoDB" id="122388at2"/>
<dbReference type="PROSITE" id="PS50937">
    <property type="entry name" value="HTH_MERR_2"/>
    <property type="match status" value="2"/>
</dbReference>
<dbReference type="RefSeq" id="WP_138191869.1">
    <property type="nucleotide sequence ID" value="NZ_VBWP01000009.1"/>
</dbReference>
<dbReference type="SMART" id="SM00422">
    <property type="entry name" value="HTH_MERR"/>
    <property type="match status" value="2"/>
</dbReference>
<dbReference type="GO" id="GO:0003677">
    <property type="term" value="F:DNA binding"/>
    <property type="evidence" value="ECO:0007669"/>
    <property type="project" value="UniProtKB-KW"/>
</dbReference>
<evidence type="ECO:0000256" key="2">
    <source>
        <dbReference type="ARBA" id="ARBA00023015"/>
    </source>
</evidence>
<keyword evidence="7" id="KW-1185">Reference proteome</keyword>
<dbReference type="EMBL" id="VBWP01000009">
    <property type="protein sequence ID" value="TLG72115.1"/>
    <property type="molecule type" value="Genomic_DNA"/>
</dbReference>
<evidence type="ECO:0000256" key="4">
    <source>
        <dbReference type="ARBA" id="ARBA00023163"/>
    </source>
</evidence>
<dbReference type="InterPro" id="IPR000551">
    <property type="entry name" value="MerR-type_HTH_dom"/>
</dbReference>
<reference evidence="6 7" key="1">
    <citation type="submission" date="2019-05" db="EMBL/GenBank/DDBJ databases">
        <title>Culicoidintestinum kansasii gen. nov., sp. nov. from the gastrointestinal tract of the biting midge, Culicoides sonorensis.</title>
        <authorList>
            <person name="Neupane S."/>
            <person name="Ghosh A."/>
            <person name="Gunther S."/>
            <person name="Martin K."/>
            <person name="Zurek L."/>
        </authorList>
    </citation>
    <scope>NUCLEOTIDE SEQUENCE [LARGE SCALE GENOMIC DNA]</scope>
    <source>
        <strain evidence="6 7">CS-1</strain>
    </source>
</reference>
<dbReference type="Proteomes" id="UP000306912">
    <property type="component" value="Unassembled WGS sequence"/>
</dbReference>
<keyword evidence="1" id="KW-0678">Repressor</keyword>
<protein>
    <submittedName>
        <fullName evidence="6">MerR family transcriptional regulator</fullName>
    </submittedName>
</protein>
<dbReference type="SUPFAM" id="SSF46955">
    <property type="entry name" value="Putative DNA-binding domain"/>
    <property type="match status" value="2"/>
</dbReference>
<feature type="domain" description="HTH merR-type" evidence="5">
    <location>
        <begin position="115"/>
        <end position="188"/>
    </location>
</feature>
<evidence type="ECO:0000256" key="3">
    <source>
        <dbReference type="ARBA" id="ARBA00023125"/>
    </source>
</evidence>